<keyword evidence="2 6" id="KW-0479">Metal-binding</keyword>
<feature type="region of interest" description="Disordered" evidence="8">
    <location>
        <begin position="1"/>
        <end position="21"/>
    </location>
</feature>
<keyword evidence="6" id="KW-0156">Chromatin regulator</keyword>
<dbReference type="EMBL" id="SGPK01000454">
    <property type="protein sequence ID" value="THH03438.1"/>
    <property type="molecule type" value="Genomic_DNA"/>
</dbReference>
<sequence length="676" mass="77427">MEIQSRGTLMDEESSIKRRASIDEWTTNKKRALSSSSGSPVAAMGVLDDTLKGASRSGLSADEPLKEDDLEIAGKVDRPKYEELFAECQELQQSNSFLTAEAEQTYNLLEETQRDRDRYLEELKIMQSKIDRLQSRIFHPELECDKLVDVETKANAVNGGETKSGIKKEESPLVDLPPPVISTNESQDREIEDLRAQVETRNERLLVLENENATLRDQVVIAKAEFNMLTEDDISKTPVYRILLDHASKKEAQLNEERQELMRAKDEILMLQQTRASWEGEIQASSAATKEASDAKALLKKRDDDLNRLRQQRDQLDSQLRELKATHEGKWTSINKFKSLAESRGERIAILSSEIQRLRGRLAAANGDEDLLSFLCNDKEIKLDYVEDMKKRLSQSTNELNSLRSTLQDADKGLIDAASVRTELDFVKRQLDACKSLDASDLAKRLQEKDEELRIVKIKERQNTQEMNALFLELDRLSSAWEALDKQLQVQVISLEKWEEEREKLAAAKARSDNKYYKMMGDFEAKDGERKQALRNLEKQMKLVETLQKSEKALQALTESLEKELAVDKKVLTMMRFRADKLEKDQIDARSRFEEESQRNSDLRAQMVKREQDIAQANLATVNLQDEIRRARKDVEKANERSKALSAPVAPSSEREAKLQEDVDKCMTDSVEMLYM</sequence>
<evidence type="ECO:0000256" key="8">
    <source>
        <dbReference type="SAM" id="MobiDB-lite"/>
    </source>
</evidence>
<evidence type="ECO:0000256" key="1">
    <source>
        <dbReference type="ARBA" id="ARBA00004123"/>
    </source>
</evidence>
<keyword evidence="10" id="KW-1185">Reference proteome</keyword>
<evidence type="ECO:0000256" key="7">
    <source>
        <dbReference type="SAM" id="Coils"/>
    </source>
</evidence>
<evidence type="ECO:0000313" key="9">
    <source>
        <dbReference type="EMBL" id="THH03438.1"/>
    </source>
</evidence>
<feature type="coiled-coil region" evidence="7">
    <location>
        <begin position="184"/>
        <end position="406"/>
    </location>
</feature>
<comment type="pathway">
    <text evidence="6">Protein modification; protein ubiquitination.</text>
</comment>
<dbReference type="GO" id="GO:0005634">
    <property type="term" value="C:nucleus"/>
    <property type="evidence" value="ECO:0007669"/>
    <property type="project" value="UniProtKB-SubCell"/>
</dbReference>
<dbReference type="PANTHER" id="PTHR23163">
    <property type="entry name" value="RING FINGER PROTEIN-RELATED"/>
    <property type="match status" value="1"/>
</dbReference>
<keyword evidence="6" id="KW-0833">Ubl conjugation pathway</keyword>
<feature type="coiled-coil region" evidence="7">
    <location>
        <begin position="81"/>
        <end position="136"/>
    </location>
</feature>
<comment type="similarity">
    <text evidence="6">Belongs to the BRE1 family.</text>
</comment>
<feature type="region of interest" description="Disordered" evidence="8">
    <location>
        <begin position="53"/>
        <end position="73"/>
    </location>
</feature>
<dbReference type="Proteomes" id="UP000308199">
    <property type="component" value="Unassembled WGS sequence"/>
</dbReference>
<dbReference type="GO" id="GO:0016567">
    <property type="term" value="P:protein ubiquitination"/>
    <property type="evidence" value="ECO:0007669"/>
    <property type="project" value="UniProtKB-UniRule"/>
</dbReference>
<evidence type="ECO:0000256" key="2">
    <source>
        <dbReference type="ARBA" id="ARBA00022723"/>
    </source>
</evidence>
<comment type="subcellular location">
    <subcellularLocation>
        <location evidence="1 6">Nucleus</location>
    </subcellularLocation>
</comment>
<proteinExistence type="inferred from homology"/>
<dbReference type="GO" id="GO:0008270">
    <property type="term" value="F:zinc ion binding"/>
    <property type="evidence" value="ECO:0007669"/>
    <property type="project" value="UniProtKB-KW"/>
</dbReference>
<feature type="coiled-coil region" evidence="7">
    <location>
        <begin position="495"/>
        <end position="567"/>
    </location>
</feature>
<dbReference type="EC" id="2.3.2.27" evidence="6"/>
<dbReference type="GO" id="GO:0033503">
    <property type="term" value="C:HULC complex"/>
    <property type="evidence" value="ECO:0007669"/>
    <property type="project" value="TreeGrafter"/>
</dbReference>
<feature type="compositionally biased region" description="Basic and acidic residues" evidence="8">
    <location>
        <begin position="653"/>
        <end position="663"/>
    </location>
</feature>
<feature type="compositionally biased region" description="Basic and acidic residues" evidence="8">
    <location>
        <begin position="633"/>
        <end position="643"/>
    </location>
</feature>
<dbReference type="InterPro" id="IPR013956">
    <property type="entry name" value="E3_ubiquit_lig_Bre1"/>
</dbReference>
<dbReference type="AlphaFoldDB" id="A0A4S4KYY9"/>
<gene>
    <name evidence="9" type="ORF">EW145_g6257</name>
</gene>
<name>A0A4S4KYY9_9AGAM</name>
<keyword evidence="3 6" id="KW-0863">Zinc-finger</keyword>
<dbReference type="Pfam" id="PF08647">
    <property type="entry name" value="BRE1"/>
    <property type="match status" value="1"/>
</dbReference>
<organism evidence="9 10">
    <name type="scientific">Phellinidium pouzarii</name>
    <dbReference type="NCBI Taxonomy" id="167371"/>
    <lineage>
        <taxon>Eukaryota</taxon>
        <taxon>Fungi</taxon>
        <taxon>Dikarya</taxon>
        <taxon>Basidiomycota</taxon>
        <taxon>Agaricomycotina</taxon>
        <taxon>Agaricomycetes</taxon>
        <taxon>Hymenochaetales</taxon>
        <taxon>Hymenochaetaceae</taxon>
        <taxon>Phellinidium</taxon>
    </lineage>
</organism>
<keyword evidence="5 6" id="KW-0539">Nucleus</keyword>
<evidence type="ECO:0000256" key="4">
    <source>
        <dbReference type="ARBA" id="ARBA00022833"/>
    </source>
</evidence>
<dbReference type="PANTHER" id="PTHR23163:SF0">
    <property type="entry name" value="E3 UBIQUITIN-PROTEIN LIGASE BRE1"/>
    <property type="match status" value="1"/>
</dbReference>
<feature type="region of interest" description="Disordered" evidence="8">
    <location>
        <begin position="633"/>
        <end position="663"/>
    </location>
</feature>
<evidence type="ECO:0000256" key="6">
    <source>
        <dbReference type="RuleBase" id="RU365038"/>
    </source>
</evidence>
<evidence type="ECO:0000313" key="10">
    <source>
        <dbReference type="Proteomes" id="UP000308199"/>
    </source>
</evidence>
<dbReference type="GO" id="GO:0006325">
    <property type="term" value="P:chromatin organization"/>
    <property type="evidence" value="ECO:0007669"/>
    <property type="project" value="UniProtKB-KW"/>
</dbReference>
<keyword evidence="4 6" id="KW-0862">Zinc</keyword>
<keyword evidence="6 7" id="KW-0175">Coiled coil</keyword>
<keyword evidence="6" id="KW-0808">Transferase</keyword>
<reference evidence="9 10" key="1">
    <citation type="submission" date="2019-02" db="EMBL/GenBank/DDBJ databases">
        <title>Genome sequencing of the rare red list fungi Phellinidium pouzarii.</title>
        <authorList>
            <person name="Buettner E."/>
            <person name="Kellner H."/>
        </authorList>
    </citation>
    <scope>NUCLEOTIDE SEQUENCE [LARGE SCALE GENOMIC DNA]</scope>
    <source>
        <strain evidence="9 10">DSM 108285</strain>
    </source>
</reference>
<accession>A0A4S4KYY9</accession>
<dbReference type="GO" id="GO:0061630">
    <property type="term" value="F:ubiquitin protein ligase activity"/>
    <property type="evidence" value="ECO:0007669"/>
    <property type="project" value="UniProtKB-EC"/>
</dbReference>
<protein>
    <recommendedName>
        <fullName evidence="6">E3 ubiquitin protein ligase</fullName>
        <ecNumber evidence="6">2.3.2.27</ecNumber>
    </recommendedName>
</protein>
<comment type="catalytic activity">
    <reaction evidence="6">
        <text>S-ubiquitinyl-[E2 ubiquitin-conjugating enzyme]-L-cysteine + [acceptor protein]-L-lysine = [E2 ubiquitin-conjugating enzyme]-L-cysteine + N(6)-ubiquitinyl-[acceptor protein]-L-lysine.</text>
        <dbReference type="EC" id="2.3.2.27"/>
    </reaction>
</comment>
<evidence type="ECO:0000256" key="3">
    <source>
        <dbReference type="ARBA" id="ARBA00022771"/>
    </source>
</evidence>
<comment type="caution">
    <text evidence="9">The sequence shown here is derived from an EMBL/GenBank/DDBJ whole genome shotgun (WGS) entry which is preliminary data.</text>
</comment>
<evidence type="ECO:0000256" key="5">
    <source>
        <dbReference type="ARBA" id="ARBA00023242"/>
    </source>
</evidence>
<dbReference type="UniPathway" id="UPA00143"/>
<dbReference type="OrthoDB" id="10266039at2759"/>